<feature type="region of interest" description="Disordered" evidence="2">
    <location>
        <begin position="274"/>
        <end position="317"/>
    </location>
</feature>
<evidence type="ECO:0000256" key="1">
    <source>
        <dbReference type="SAM" id="Coils"/>
    </source>
</evidence>
<sequence length="317" mass="34875">MEVKDASLSGEEVENVHLLGSKKQSRACNRRRGTMMNQVTPSATSQRSAVNWQERPMSATTFPAREDTGVLASALDRGIDVDALRTVSKSKLTPVYDASNNRMDFLGAVFIEAEVEGGDSNLVAFHIAPENGRELLIGTNALNKLGVSITISKKEVTQEKPPVASDESGKVVMVGRRYVPPGEAAWVEVLCEGSSEGITGRIIWPNQQGITAGVYRIQEQQTEVQIFNNSKEPMILREGWHKAVASADRTRKENKELRKEIQQLREERARVVVIADSDDVTSGDDRPPEPSERDEDAIPKKRKRTPKAAAACIADVQ</sequence>
<dbReference type="Proteomes" id="UP000271162">
    <property type="component" value="Unassembled WGS sequence"/>
</dbReference>
<evidence type="ECO:0000313" key="4">
    <source>
        <dbReference type="Proteomes" id="UP000271162"/>
    </source>
</evidence>
<reference evidence="3 4" key="2">
    <citation type="submission" date="2018-11" db="EMBL/GenBank/DDBJ databases">
        <authorList>
            <consortium name="Pathogen Informatics"/>
        </authorList>
    </citation>
    <scope>NUCLEOTIDE SEQUENCE [LARGE SCALE GENOMIC DNA]</scope>
</reference>
<proteinExistence type="predicted"/>
<name>A0A0N4YEU3_NIPBR</name>
<organism evidence="5">
    <name type="scientific">Nippostrongylus brasiliensis</name>
    <name type="common">Rat hookworm</name>
    <dbReference type="NCBI Taxonomy" id="27835"/>
    <lineage>
        <taxon>Eukaryota</taxon>
        <taxon>Metazoa</taxon>
        <taxon>Ecdysozoa</taxon>
        <taxon>Nematoda</taxon>
        <taxon>Chromadorea</taxon>
        <taxon>Rhabditida</taxon>
        <taxon>Rhabditina</taxon>
        <taxon>Rhabditomorpha</taxon>
        <taxon>Strongyloidea</taxon>
        <taxon>Heligmosomidae</taxon>
        <taxon>Nippostrongylus</taxon>
    </lineage>
</organism>
<reference evidence="5" key="1">
    <citation type="submission" date="2017-02" db="UniProtKB">
        <authorList>
            <consortium name="WormBaseParasite"/>
        </authorList>
    </citation>
    <scope>IDENTIFICATION</scope>
</reference>
<feature type="coiled-coil region" evidence="1">
    <location>
        <begin position="247"/>
        <end position="274"/>
    </location>
</feature>
<dbReference type="AlphaFoldDB" id="A0A0N4YEU3"/>
<dbReference type="EMBL" id="UYSL01021654">
    <property type="protein sequence ID" value="VDL78837.1"/>
    <property type="molecule type" value="Genomic_DNA"/>
</dbReference>
<evidence type="ECO:0000256" key="2">
    <source>
        <dbReference type="SAM" id="MobiDB-lite"/>
    </source>
</evidence>
<feature type="compositionally biased region" description="Basic and acidic residues" evidence="2">
    <location>
        <begin position="283"/>
        <end position="299"/>
    </location>
</feature>
<dbReference type="WBParaSite" id="NBR_0001524201-mRNA-1">
    <property type="protein sequence ID" value="NBR_0001524201-mRNA-1"/>
    <property type="gene ID" value="NBR_0001524201"/>
</dbReference>
<evidence type="ECO:0000313" key="3">
    <source>
        <dbReference type="EMBL" id="VDL78837.1"/>
    </source>
</evidence>
<keyword evidence="1" id="KW-0175">Coiled coil</keyword>
<keyword evidence="4" id="KW-1185">Reference proteome</keyword>
<protein>
    <submittedName>
        <fullName evidence="5">DUF5880 domain-containing protein</fullName>
    </submittedName>
</protein>
<evidence type="ECO:0000313" key="5">
    <source>
        <dbReference type="WBParaSite" id="NBR_0001524201-mRNA-1"/>
    </source>
</evidence>
<accession>A0A0N4YEU3</accession>
<gene>
    <name evidence="3" type="ORF">NBR_LOCUS15243</name>
</gene>